<keyword evidence="14" id="KW-1185">Reference proteome</keyword>
<dbReference type="PRINTS" id="PR00081">
    <property type="entry name" value="GDHRDH"/>
</dbReference>
<proteinExistence type="inferred from homology"/>
<dbReference type="SUPFAM" id="SSF51735">
    <property type="entry name" value="NAD(P)-binding Rossmann-fold domains"/>
    <property type="match status" value="1"/>
</dbReference>
<dbReference type="GeneID" id="30036441"/>
<dbReference type="KEGG" id="slb:AWJ20_4321"/>
<keyword evidence="6" id="KW-0560">Oxidoreductase</keyword>
<sequence>MATVNDFLPLIRRTALNPVLTGALLGLRSLSPEQLNNLIAKVPKFLVPLIEKITSANSKLGVVLKVLFAWGALRIVNGWLNSRVLNNGVSDNTYDWSREIVVLTGGSNGIGLAMANEFAATKNPKVIILDREPAKVLPPNTYFYQADITDADAVYAVADKIRADHGSPTVLINNAGIGAGQPILSITEANVRKTYDVNVLAHYWTTKAFVPDMVKNNHGHIVTIASIASFISPQLMSPYSGSKAAALAHHEALATELRTIYNAPKVRTTSVHPSWVRTRLIDGLQNMNNFVCRELTPSDIATAVVNQVYSTRGAQLILPDAVFPISLLRSYPNWLQERIRCGGRGVKYEVPVQRV</sequence>
<dbReference type="InterPro" id="IPR036291">
    <property type="entry name" value="NAD(P)-bd_dom_sf"/>
</dbReference>
<organism evidence="13 14">
    <name type="scientific">Sugiyamaella lignohabitans</name>
    <dbReference type="NCBI Taxonomy" id="796027"/>
    <lineage>
        <taxon>Eukaryota</taxon>
        <taxon>Fungi</taxon>
        <taxon>Dikarya</taxon>
        <taxon>Ascomycota</taxon>
        <taxon>Saccharomycotina</taxon>
        <taxon>Dipodascomycetes</taxon>
        <taxon>Dipodascales</taxon>
        <taxon>Trichomonascaceae</taxon>
        <taxon>Sugiyamaella</taxon>
    </lineage>
</organism>
<comment type="function">
    <text evidence="9">Catalyzes the reduction of all-trans-retinal to all-trans-retinol in the presence of NADPH.</text>
</comment>
<gene>
    <name evidence="13" type="ORF">AWJ20_4321</name>
</gene>
<dbReference type="RefSeq" id="XP_018733983.1">
    <property type="nucleotide sequence ID" value="XM_018881389.1"/>
</dbReference>
<dbReference type="EMBL" id="CP014500">
    <property type="protein sequence ID" value="ANB11506.1"/>
    <property type="molecule type" value="Genomic_DNA"/>
</dbReference>
<accession>A0A167CCH2</accession>
<evidence type="ECO:0000313" key="14">
    <source>
        <dbReference type="Proteomes" id="UP000189580"/>
    </source>
</evidence>
<dbReference type="OrthoDB" id="10253736at2759"/>
<evidence type="ECO:0000256" key="3">
    <source>
        <dbReference type="ARBA" id="ARBA00022692"/>
    </source>
</evidence>
<keyword evidence="5" id="KW-1133">Transmembrane helix</keyword>
<name>A0A167CCH2_9ASCO</name>
<reference evidence="13 14" key="1">
    <citation type="submission" date="2016-02" db="EMBL/GenBank/DDBJ databases">
        <title>Complete genome sequence and transcriptome regulation of the pentose utilising yeast Sugiyamaella lignohabitans.</title>
        <authorList>
            <person name="Bellasio M."/>
            <person name="Peymann A."/>
            <person name="Valli M."/>
            <person name="Sipitzky M."/>
            <person name="Graf A."/>
            <person name="Sauer M."/>
            <person name="Marx H."/>
            <person name="Mattanovich D."/>
        </authorList>
    </citation>
    <scope>NUCLEOTIDE SEQUENCE [LARGE SCALE GENOMIC DNA]</scope>
    <source>
        <strain evidence="13 14">CBS 10342</strain>
    </source>
</reference>
<evidence type="ECO:0000256" key="12">
    <source>
        <dbReference type="RuleBase" id="RU000363"/>
    </source>
</evidence>
<keyword evidence="7" id="KW-0443">Lipid metabolism</keyword>
<dbReference type="Pfam" id="PF00106">
    <property type="entry name" value="adh_short"/>
    <property type="match status" value="1"/>
</dbReference>
<protein>
    <recommendedName>
        <fullName evidence="10">Short-chain dehydrogenase/reductase 3</fullName>
    </recommendedName>
    <alternativeName>
        <fullName evidence="11">Retinal short-chain dehydrogenase/reductase 1</fullName>
    </alternativeName>
</protein>
<keyword evidence="4" id="KW-0521">NADP</keyword>
<evidence type="ECO:0000256" key="4">
    <source>
        <dbReference type="ARBA" id="ARBA00022857"/>
    </source>
</evidence>
<dbReference type="GO" id="GO:0016020">
    <property type="term" value="C:membrane"/>
    <property type="evidence" value="ECO:0007669"/>
    <property type="project" value="UniProtKB-SubCell"/>
</dbReference>
<evidence type="ECO:0000256" key="1">
    <source>
        <dbReference type="ARBA" id="ARBA00004141"/>
    </source>
</evidence>
<evidence type="ECO:0000313" key="13">
    <source>
        <dbReference type="EMBL" id="ANB11506.1"/>
    </source>
</evidence>
<dbReference type="Gene3D" id="3.40.50.720">
    <property type="entry name" value="NAD(P)-binding Rossmann-like Domain"/>
    <property type="match status" value="1"/>
</dbReference>
<comment type="subcellular location">
    <subcellularLocation>
        <location evidence="1">Membrane</location>
        <topology evidence="1">Multi-pass membrane protein</topology>
    </subcellularLocation>
</comment>
<evidence type="ECO:0000256" key="7">
    <source>
        <dbReference type="ARBA" id="ARBA00023098"/>
    </source>
</evidence>
<dbReference type="PANTHER" id="PTHR24322">
    <property type="entry name" value="PKSB"/>
    <property type="match status" value="1"/>
</dbReference>
<keyword evidence="3" id="KW-0812">Transmembrane</keyword>
<evidence type="ECO:0000256" key="11">
    <source>
        <dbReference type="ARBA" id="ARBA00082544"/>
    </source>
</evidence>
<evidence type="ECO:0000256" key="6">
    <source>
        <dbReference type="ARBA" id="ARBA00023002"/>
    </source>
</evidence>
<evidence type="ECO:0000256" key="10">
    <source>
        <dbReference type="ARBA" id="ARBA00068717"/>
    </source>
</evidence>
<dbReference type="FunFam" id="3.40.50.720:FF:000131">
    <property type="entry name" value="Short-chain dehydrogenase/reductase 3"/>
    <property type="match status" value="1"/>
</dbReference>
<dbReference type="Proteomes" id="UP000189580">
    <property type="component" value="Chromosome c"/>
</dbReference>
<evidence type="ECO:0000256" key="8">
    <source>
        <dbReference type="ARBA" id="ARBA00023136"/>
    </source>
</evidence>
<comment type="similarity">
    <text evidence="2 12">Belongs to the short-chain dehydrogenases/reductases (SDR) family.</text>
</comment>
<dbReference type="PRINTS" id="PR00080">
    <property type="entry name" value="SDRFAMILY"/>
</dbReference>
<keyword evidence="8" id="KW-0472">Membrane</keyword>
<dbReference type="PANTHER" id="PTHR24322:SF736">
    <property type="entry name" value="RETINOL DEHYDROGENASE 10"/>
    <property type="match status" value="1"/>
</dbReference>
<evidence type="ECO:0000256" key="9">
    <source>
        <dbReference type="ARBA" id="ARBA00059620"/>
    </source>
</evidence>
<dbReference type="InterPro" id="IPR002347">
    <property type="entry name" value="SDR_fam"/>
</dbReference>
<dbReference type="AlphaFoldDB" id="A0A167CCH2"/>
<dbReference type="GO" id="GO:0052650">
    <property type="term" value="F:all-trans-retinol dehydrogenase (NADP+) activity"/>
    <property type="evidence" value="ECO:0007669"/>
    <property type="project" value="UniProtKB-ARBA"/>
</dbReference>
<evidence type="ECO:0000256" key="2">
    <source>
        <dbReference type="ARBA" id="ARBA00006484"/>
    </source>
</evidence>
<evidence type="ECO:0000256" key="5">
    <source>
        <dbReference type="ARBA" id="ARBA00022989"/>
    </source>
</evidence>